<keyword evidence="2" id="KW-0349">Heme</keyword>
<dbReference type="PANTHER" id="PTHR46696:SF1">
    <property type="entry name" value="CYTOCHROME P450 YJIB-RELATED"/>
    <property type="match status" value="1"/>
</dbReference>
<evidence type="ECO:0000256" key="1">
    <source>
        <dbReference type="ARBA" id="ARBA00010617"/>
    </source>
</evidence>
<dbReference type="InterPro" id="IPR001128">
    <property type="entry name" value="Cyt_P450"/>
</dbReference>
<organism evidence="3 4">
    <name type="scientific">Actinoallomurus spadix</name>
    <dbReference type="NCBI Taxonomy" id="79912"/>
    <lineage>
        <taxon>Bacteria</taxon>
        <taxon>Bacillati</taxon>
        <taxon>Actinomycetota</taxon>
        <taxon>Actinomycetes</taxon>
        <taxon>Streptosporangiales</taxon>
        <taxon>Thermomonosporaceae</taxon>
        <taxon>Actinoallomurus</taxon>
    </lineage>
</organism>
<dbReference type="EMBL" id="BAAABM010000053">
    <property type="protein sequence ID" value="GAA0358364.1"/>
    <property type="molecule type" value="Genomic_DNA"/>
</dbReference>
<keyword evidence="2" id="KW-0560">Oxidoreductase</keyword>
<dbReference type="Pfam" id="PF00067">
    <property type="entry name" value="p450"/>
    <property type="match status" value="1"/>
</dbReference>
<gene>
    <name evidence="3" type="ORF">GCM10010151_55050</name>
</gene>
<dbReference type="RefSeq" id="WP_252804263.1">
    <property type="nucleotide sequence ID" value="NZ_BAAABM010000053.1"/>
</dbReference>
<keyword evidence="4" id="KW-1185">Reference proteome</keyword>
<dbReference type="SUPFAM" id="SSF48264">
    <property type="entry name" value="Cytochrome P450"/>
    <property type="match status" value="1"/>
</dbReference>
<keyword evidence="2" id="KW-0479">Metal-binding</keyword>
<evidence type="ECO:0000313" key="4">
    <source>
        <dbReference type="Proteomes" id="UP001501822"/>
    </source>
</evidence>
<name>A0ABP3H108_9ACTN</name>
<proteinExistence type="inferred from homology"/>
<accession>A0ABP3H108</accession>
<keyword evidence="2" id="KW-0503">Monooxygenase</keyword>
<dbReference type="Proteomes" id="UP001501822">
    <property type="component" value="Unassembled WGS sequence"/>
</dbReference>
<dbReference type="Gene3D" id="1.10.630.10">
    <property type="entry name" value="Cytochrome P450"/>
    <property type="match status" value="1"/>
</dbReference>
<evidence type="ECO:0000256" key="2">
    <source>
        <dbReference type="RuleBase" id="RU000461"/>
    </source>
</evidence>
<keyword evidence="2" id="KW-0408">Iron</keyword>
<reference evidence="4" key="1">
    <citation type="journal article" date="2019" name="Int. J. Syst. Evol. Microbiol.">
        <title>The Global Catalogue of Microorganisms (GCM) 10K type strain sequencing project: providing services to taxonomists for standard genome sequencing and annotation.</title>
        <authorList>
            <consortium name="The Broad Institute Genomics Platform"/>
            <consortium name="The Broad Institute Genome Sequencing Center for Infectious Disease"/>
            <person name="Wu L."/>
            <person name="Ma J."/>
        </authorList>
    </citation>
    <scope>NUCLEOTIDE SEQUENCE [LARGE SCALE GENOMIC DNA]</scope>
    <source>
        <strain evidence="4">JCM 3146</strain>
    </source>
</reference>
<protein>
    <submittedName>
        <fullName evidence="3">Cytochrome P450</fullName>
    </submittedName>
</protein>
<dbReference type="InterPro" id="IPR002397">
    <property type="entry name" value="Cyt_P450_B"/>
</dbReference>
<dbReference type="PRINTS" id="PR00359">
    <property type="entry name" value="BP450"/>
</dbReference>
<evidence type="ECO:0000313" key="3">
    <source>
        <dbReference type="EMBL" id="GAA0358364.1"/>
    </source>
</evidence>
<sequence>MTPSPKPVIGQAIDGLELDADLAVLLEDAPITRITLPYGDPAWLLSRYSDIQAVTNDSRFTRAALGVTVDPPRVTPTFIVPPDAVQRKDLPRSAMMRESIGKGINHRRMRAYSEVVQQVVEAAIDDLVRHGRPGDLIETVSSRVPLTVMGRLMDIPRPVLDDIRRWTTSLFSMEPERHEETAAAKKGLFGYLGGLLQERRAHPGGDMASRLIADSGGLTDGEIITALGQLLAIGIAPTNALLGDILYAMLTRPGQVERFRSDPAGIPRFIEETARYTQVLVGFGPALVALEDVHFDGVTIAAGESVVYSYASGNRDPAVFERPAEFDDSRTGTKHLMFGAGQHACVGQHFSRLVFETVLTTLVTRLPGIELAVPENEIRWDGRTIWRFPETLPVNW</sequence>
<dbReference type="PANTHER" id="PTHR46696">
    <property type="entry name" value="P450, PUTATIVE (EUROFUNG)-RELATED"/>
    <property type="match status" value="1"/>
</dbReference>
<dbReference type="InterPro" id="IPR036396">
    <property type="entry name" value="Cyt_P450_sf"/>
</dbReference>
<comment type="similarity">
    <text evidence="1 2">Belongs to the cytochrome P450 family.</text>
</comment>
<dbReference type="PROSITE" id="PS00086">
    <property type="entry name" value="CYTOCHROME_P450"/>
    <property type="match status" value="1"/>
</dbReference>
<comment type="caution">
    <text evidence="3">The sequence shown here is derived from an EMBL/GenBank/DDBJ whole genome shotgun (WGS) entry which is preliminary data.</text>
</comment>
<dbReference type="InterPro" id="IPR017972">
    <property type="entry name" value="Cyt_P450_CS"/>
</dbReference>